<dbReference type="OrthoDB" id="115249at2"/>
<evidence type="ECO:0000256" key="1">
    <source>
        <dbReference type="ARBA" id="ARBA00004167"/>
    </source>
</evidence>
<keyword evidence="6 10" id="KW-1133">Transmembrane helix</keyword>
<evidence type="ECO:0000313" key="11">
    <source>
        <dbReference type="EMBL" id="SUX25150.1"/>
    </source>
</evidence>
<sequence length="142" mass="14834">MKKMQKGFTLIELMIVIAIIGILAAIALPAYQDYIARSQMSEAFNLAGGQKGAVVETKSNKGDWPSNNTAAGVAAAADITGKYVANVNISGAGIITATMKTSNVSEKIRGKKLTLTPTENSGSYVWACASDASAKYLPASCR</sequence>
<evidence type="ECO:0000256" key="7">
    <source>
        <dbReference type="ARBA" id="ARBA00023136"/>
    </source>
</evidence>
<organism evidence="11 12">
    <name type="scientific">Cardiobacterium valvarum</name>
    <dbReference type="NCBI Taxonomy" id="194702"/>
    <lineage>
        <taxon>Bacteria</taxon>
        <taxon>Pseudomonadati</taxon>
        <taxon>Pseudomonadota</taxon>
        <taxon>Gammaproteobacteria</taxon>
        <taxon>Cardiobacteriales</taxon>
        <taxon>Cardiobacteriaceae</taxon>
        <taxon>Cardiobacterium</taxon>
    </lineage>
</organism>
<feature type="transmembrane region" description="Helical" evidence="10">
    <location>
        <begin position="7"/>
        <end position="31"/>
    </location>
</feature>
<evidence type="ECO:0000256" key="6">
    <source>
        <dbReference type="ARBA" id="ARBA00022989"/>
    </source>
</evidence>
<dbReference type="Pfam" id="PF00114">
    <property type="entry name" value="Pilin"/>
    <property type="match status" value="1"/>
</dbReference>
<gene>
    <name evidence="11" type="primary">pilE</name>
    <name evidence="11" type="ORF">NCTC13294_02268</name>
</gene>
<keyword evidence="8 9" id="KW-0281">Fimbrium</keyword>
<comment type="similarity">
    <text evidence="3 9">Belongs to the N-Me-Phe pilin family.</text>
</comment>
<name>A0A381EDX7_9GAMM</name>
<dbReference type="InterPro" id="IPR012902">
    <property type="entry name" value="N_methyl_site"/>
</dbReference>
<dbReference type="PANTHER" id="PTHR30093">
    <property type="entry name" value="GENERAL SECRETION PATHWAY PROTEIN G"/>
    <property type="match status" value="1"/>
</dbReference>
<dbReference type="RefSeq" id="WP_115612391.1">
    <property type="nucleotide sequence ID" value="NZ_JBHLZC010000001.1"/>
</dbReference>
<evidence type="ECO:0000256" key="10">
    <source>
        <dbReference type="SAM" id="Phobius"/>
    </source>
</evidence>
<evidence type="ECO:0000313" key="12">
    <source>
        <dbReference type="Proteomes" id="UP000254572"/>
    </source>
</evidence>
<comment type="subcellular location">
    <subcellularLocation>
        <location evidence="2">Fimbrium</location>
    </subcellularLocation>
    <subcellularLocation>
        <location evidence="1">Membrane</location>
        <topology evidence="1">Single-pass membrane protein</topology>
    </subcellularLocation>
</comment>
<evidence type="ECO:0000256" key="3">
    <source>
        <dbReference type="ARBA" id="ARBA00005233"/>
    </source>
</evidence>
<evidence type="ECO:0000256" key="4">
    <source>
        <dbReference type="ARBA" id="ARBA00022481"/>
    </source>
</evidence>
<keyword evidence="12" id="KW-1185">Reference proteome</keyword>
<dbReference type="Gene3D" id="3.30.700.10">
    <property type="entry name" value="Glycoprotein, Type 4 Pilin"/>
    <property type="match status" value="1"/>
</dbReference>
<keyword evidence="4" id="KW-0488">Methylation</keyword>
<dbReference type="Proteomes" id="UP000254572">
    <property type="component" value="Unassembled WGS sequence"/>
</dbReference>
<evidence type="ECO:0000256" key="8">
    <source>
        <dbReference type="ARBA" id="ARBA00023263"/>
    </source>
</evidence>
<dbReference type="SUPFAM" id="SSF54523">
    <property type="entry name" value="Pili subunits"/>
    <property type="match status" value="1"/>
</dbReference>
<dbReference type="NCBIfam" id="TIGR02532">
    <property type="entry name" value="IV_pilin_GFxxxE"/>
    <property type="match status" value="1"/>
</dbReference>
<dbReference type="InterPro" id="IPR001082">
    <property type="entry name" value="Pilin"/>
</dbReference>
<dbReference type="AlphaFoldDB" id="A0A381EDX7"/>
<dbReference type="GO" id="GO:0007155">
    <property type="term" value="P:cell adhesion"/>
    <property type="evidence" value="ECO:0007669"/>
    <property type="project" value="InterPro"/>
</dbReference>
<dbReference type="PANTHER" id="PTHR30093:SF34">
    <property type="entry name" value="PREPILIN PEPTIDASE-DEPENDENT PROTEIN D"/>
    <property type="match status" value="1"/>
</dbReference>
<dbReference type="Pfam" id="PF07963">
    <property type="entry name" value="N_methyl"/>
    <property type="match status" value="1"/>
</dbReference>
<evidence type="ECO:0000256" key="2">
    <source>
        <dbReference type="ARBA" id="ARBA00004561"/>
    </source>
</evidence>
<dbReference type="PROSITE" id="PS00409">
    <property type="entry name" value="PROKAR_NTER_METHYL"/>
    <property type="match status" value="1"/>
</dbReference>
<evidence type="ECO:0000256" key="5">
    <source>
        <dbReference type="ARBA" id="ARBA00022692"/>
    </source>
</evidence>
<proteinExistence type="inferred from homology"/>
<dbReference type="GO" id="GO:0016020">
    <property type="term" value="C:membrane"/>
    <property type="evidence" value="ECO:0007669"/>
    <property type="project" value="UniProtKB-SubCell"/>
</dbReference>
<keyword evidence="7 10" id="KW-0472">Membrane</keyword>
<accession>A0A381EDX7</accession>
<keyword evidence="5 10" id="KW-0812">Transmembrane</keyword>
<dbReference type="GO" id="GO:0009289">
    <property type="term" value="C:pilus"/>
    <property type="evidence" value="ECO:0007669"/>
    <property type="project" value="UniProtKB-SubCell"/>
</dbReference>
<evidence type="ECO:0000256" key="9">
    <source>
        <dbReference type="RuleBase" id="RU000389"/>
    </source>
</evidence>
<reference evidence="11 12" key="1">
    <citation type="submission" date="2018-06" db="EMBL/GenBank/DDBJ databases">
        <authorList>
            <consortium name="Pathogen Informatics"/>
            <person name="Doyle S."/>
        </authorList>
    </citation>
    <scope>NUCLEOTIDE SEQUENCE [LARGE SCALE GENOMIC DNA]</scope>
    <source>
        <strain evidence="11 12">NCTC13294</strain>
    </source>
</reference>
<protein>
    <submittedName>
        <fullName evidence="11">Pilin</fullName>
    </submittedName>
</protein>
<dbReference type="InterPro" id="IPR045584">
    <property type="entry name" value="Pilin-like"/>
</dbReference>
<dbReference type="EMBL" id="UFUW01000001">
    <property type="protein sequence ID" value="SUX25150.1"/>
    <property type="molecule type" value="Genomic_DNA"/>
</dbReference>